<organism evidence="4 5">
    <name type="scientific">Trichoderma breve</name>
    <dbReference type="NCBI Taxonomy" id="2034170"/>
    <lineage>
        <taxon>Eukaryota</taxon>
        <taxon>Fungi</taxon>
        <taxon>Dikarya</taxon>
        <taxon>Ascomycota</taxon>
        <taxon>Pezizomycotina</taxon>
        <taxon>Sordariomycetes</taxon>
        <taxon>Hypocreomycetidae</taxon>
        <taxon>Hypocreales</taxon>
        <taxon>Hypocreaceae</taxon>
        <taxon>Trichoderma</taxon>
    </lineage>
</organism>
<dbReference type="Gene3D" id="3.40.50.300">
    <property type="entry name" value="P-loop containing nucleotide triphosphate hydrolases"/>
    <property type="match status" value="1"/>
</dbReference>
<feature type="domain" description="DUF7791" evidence="3">
    <location>
        <begin position="494"/>
        <end position="634"/>
    </location>
</feature>
<gene>
    <name evidence="4" type="ORF">T069G_11415</name>
</gene>
<evidence type="ECO:0000313" key="4">
    <source>
        <dbReference type="EMBL" id="KAJ4854436.1"/>
    </source>
</evidence>
<dbReference type="RefSeq" id="XP_056023494.1">
    <property type="nucleotide sequence ID" value="XM_056178620.1"/>
</dbReference>
<dbReference type="Pfam" id="PF24883">
    <property type="entry name" value="NPHP3_N"/>
    <property type="match status" value="1"/>
</dbReference>
<evidence type="ECO:0000259" key="2">
    <source>
        <dbReference type="Pfam" id="PF24883"/>
    </source>
</evidence>
<sequence length="876" mass="100920">MSGFEALSMVCSIMQVISFTKEVLTLCKDVYDGRPTTDRQMEENTASIQVLLDDMKRRSSHMQQQTKDEKELYAIAQKCSKAAQELQKEIQQVTKHHKPGDTLRAIIAGYKSKSHKRKISSLYEQFCQYQKTLETHILVRLCTKSDAIELQRHEDFTTLSDTMKYFISQLATGHTEMANLMARDGDQTRQHIQQSEARVKHLKYESMNSRQTELKPAHEATYVSIFESLDRDEKLDDASRIFWIQGKPGAGKSTLMKFLLQHKNTQRGVDKWSPNTLIVSHFFWKPGNILQKNLRGLLCSLIYQLLSANYDFLDHVLSEFLLVTNKDHIGDWEISELQSIFLSILLQCKRSIFFLIDGLDEATETEEILQFLDSFIGLQNIKICMSSRSEDIFLEKFSKYDGFKLHELTKDDMLQFASKLRRLLVQKAEGVYLWLILALESVKRGLRNNDEQHELHLRLSKLPSRLEELYADILLIKNQSLCEQYKKAHDSHNMQYYSWDLTPFQLMLTTNEKIKENMLNKAYHLSISEICNKCADTVKYISIRTAGLLSITQPVWEVDDDFWMDINPVSVAIKEEFSQLSEYITTSVNFIHRTVLDFFKESEVGKTILAQSKAQSTGLELGTTMLCQLRTIQQFGKLHADQILIKCNTPLHYFCSTLAQLLAENSALKNMAIMHLLNASNDLFESGLLQWDCRPKWYPRPSFDLLLINNPVVKEFMHSRVKGKGVPHATCLLRESLLTREDNCRSGLYYDDAQESILSFYGDVDSAGICLYNLPKPMNDIGTTLCANITLKFATYESIMSLAIKRNVDILADITIDTDYDEITHAFTITPTQIEHYFEQCERVEVSELSTLADEKLGICRLEDMGYQTSQLNPKY</sequence>
<protein>
    <submittedName>
        <fullName evidence="4">NACHT domain-containing protein</fullName>
    </submittedName>
</protein>
<dbReference type="PANTHER" id="PTHR10039">
    <property type="entry name" value="AMELOGENIN"/>
    <property type="match status" value="1"/>
</dbReference>
<dbReference type="InterPro" id="IPR027417">
    <property type="entry name" value="P-loop_NTPase"/>
</dbReference>
<dbReference type="EMBL" id="JAOPEN010000008">
    <property type="protein sequence ID" value="KAJ4854436.1"/>
    <property type="molecule type" value="Genomic_DNA"/>
</dbReference>
<proteinExistence type="predicted"/>
<evidence type="ECO:0000256" key="1">
    <source>
        <dbReference type="ARBA" id="ARBA00022737"/>
    </source>
</evidence>
<dbReference type="Proteomes" id="UP001140511">
    <property type="component" value="Unassembled WGS sequence"/>
</dbReference>
<accession>A0A9W9E4J1</accession>
<name>A0A9W9E4J1_9HYPO</name>
<dbReference type="SUPFAM" id="SSF52540">
    <property type="entry name" value="P-loop containing nucleoside triphosphate hydrolases"/>
    <property type="match status" value="1"/>
</dbReference>
<evidence type="ECO:0000313" key="5">
    <source>
        <dbReference type="Proteomes" id="UP001140511"/>
    </source>
</evidence>
<dbReference type="AlphaFoldDB" id="A0A9W9E4J1"/>
<feature type="domain" description="Nephrocystin 3-like N-terminal" evidence="2">
    <location>
        <begin position="235"/>
        <end position="388"/>
    </location>
</feature>
<dbReference type="InterPro" id="IPR056884">
    <property type="entry name" value="NPHP3-like_N"/>
</dbReference>
<dbReference type="GeneID" id="80873308"/>
<evidence type="ECO:0000259" key="3">
    <source>
        <dbReference type="Pfam" id="PF25053"/>
    </source>
</evidence>
<dbReference type="InterPro" id="IPR056693">
    <property type="entry name" value="DUF7791"/>
</dbReference>
<comment type="caution">
    <text evidence="4">The sequence shown here is derived from an EMBL/GenBank/DDBJ whole genome shotgun (WGS) entry which is preliminary data.</text>
</comment>
<dbReference type="PANTHER" id="PTHR10039:SF5">
    <property type="entry name" value="NACHT DOMAIN-CONTAINING PROTEIN"/>
    <property type="match status" value="1"/>
</dbReference>
<keyword evidence="1" id="KW-0677">Repeat</keyword>
<dbReference type="Pfam" id="PF25053">
    <property type="entry name" value="DUF7791"/>
    <property type="match status" value="1"/>
</dbReference>
<reference evidence="4" key="1">
    <citation type="submission" date="2022-09" db="EMBL/GenBank/DDBJ databases">
        <title>Chromosome-level assembly of Trichoderma breve T069, a fungus used in development of biopesticide product.</title>
        <authorList>
            <person name="Lin R."/>
            <person name="Liu T."/>
        </authorList>
    </citation>
    <scope>NUCLEOTIDE SEQUENCE</scope>
    <source>
        <strain evidence="4">T069</strain>
    </source>
</reference>
<keyword evidence="5" id="KW-1185">Reference proteome</keyword>